<dbReference type="Gene3D" id="3.40.50.970">
    <property type="match status" value="1"/>
</dbReference>
<organism evidence="7">
    <name type="scientific">Caldilineaceae bacterium SB0664_bin_27</name>
    <dbReference type="NCBI Taxonomy" id="2605260"/>
    <lineage>
        <taxon>Bacteria</taxon>
        <taxon>Bacillati</taxon>
        <taxon>Chloroflexota</taxon>
        <taxon>Caldilineae</taxon>
        <taxon>Caldilineales</taxon>
        <taxon>Caldilineaceae</taxon>
    </lineage>
</organism>
<dbReference type="InterPro" id="IPR019752">
    <property type="entry name" value="Pyrv/ketoisovalerate_OxRed_cat"/>
</dbReference>
<evidence type="ECO:0000313" key="7">
    <source>
        <dbReference type="EMBL" id="MXY93866.1"/>
    </source>
</evidence>
<evidence type="ECO:0000256" key="3">
    <source>
        <dbReference type="SAM" id="MobiDB-lite"/>
    </source>
</evidence>
<dbReference type="PANTHER" id="PTHR32154">
    <property type="entry name" value="PYRUVATE-FLAVODOXIN OXIDOREDUCTASE-RELATED"/>
    <property type="match status" value="1"/>
</dbReference>
<evidence type="ECO:0000259" key="5">
    <source>
        <dbReference type="Pfam" id="PF01855"/>
    </source>
</evidence>
<dbReference type="GO" id="GO:0016903">
    <property type="term" value="F:oxidoreductase activity, acting on the aldehyde or oxo group of donors"/>
    <property type="evidence" value="ECO:0007669"/>
    <property type="project" value="InterPro"/>
</dbReference>
<reference evidence="7" key="1">
    <citation type="submission" date="2019-09" db="EMBL/GenBank/DDBJ databases">
        <title>Characterisation of the sponge microbiome using genome-centric metagenomics.</title>
        <authorList>
            <person name="Engelberts J.P."/>
            <person name="Robbins S.J."/>
            <person name="De Goeij J.M."/>
            <person name="Aranda M."/>
            <person name="Bell S.C."/>
            <person name="Webster N.S."/>
        </authorList>
    </citation>
    <scope>NUCLEOTIDE SEQUENCE</scope>
    <source>
        <strain evidence="7">SB0664_bin_27</strain>
    </source>
</reference>
<dbReference type="InterPro" id="IPR002880">
    <property type="entry name" value="Pyrv_Fd/Flavodoxin_OxRdtase_N"/>
</dbReference>
<feature type="compositionally biased region" description="Polar residues" evidence="3">
    <location>
        <begin position="1"/>
        <end position="20"/>
    </location>
</feature>
<dbReference type="SUPFAM" id="SSF52518">
    <property type="entry name" value="Thiamin diphosphate-binding fold (THDP-binding)"/>
    <property type="match status" value="1"/>
</dbReference>
<comment type="similarity">
    <text evidence="1">Belongs to the pyruvate:ferredoxin/flavodoxin oxidoreductase family.</text>
</comment>
<evidence type="ECO:0000259" key="4">
    <source>
        <dbReference type="Pfam" id="PF01558"/>
    </source>
</evidence>
<dbReference type="Pfam" id="PF17147">
    <property type="entry name" value="PFOR_II"/>
    <property type="match status" value="1"/>
</dbReference>
<gene>
    <name evidence="7" type="ORF">F4Y42_10515</name>
</gene>
<dbReference type="FunFam" id="3.40.50.970:FF:000012">
    <property type="entry name" value="Pyruvate:ferredoxin (Flavodoxin) oxidoreductase"/>
    <property type="match status" value="1"/>
</dbReference>
<keyword evidence="7" id="KW-0670">Pyruvate</keyword>
<dbReference type="PANTHER" id="PTHR32154:SF0">
    <property type="entry name" value="PYRUVATE-FLAVODOXIN OXIDOREDUCTASE-RELATED"/>
    <property type="match status" value="1"/>
</dbReference>
<protein>
    <submittedName>
        <fullName evidence="7">Pyruvate ferredoxin oxidoreductase</fullName>
    </submittedName>
</protein>
<evidence type="ECO:0000256" key="1">
    <source>
        <dbReference type="ARBA" id="ARBA00009032"/>
    </source>
</evidence>
<dbReference type="Gene3D" id="3.40.50.920">
    <property type="match status" value="1"/>
</dbReference>
<feature type="domain" description="Pyruvate/ketoisovalerate oxidoreductase catalytic" evidence="4">
    <location>
        <begin position="452"/>
        <end position="647"/>
    </location>
</feature>
<accession>A0A6B0YRY8</accession>
<sequence length="676" mass="73418">MADTNNLSGSSGTLSDSQNGHVPYPGIPTTTDGAGSVVWAETHITQAACAYPITSSTTMGGGYGAAVANGARNLWGDRLMFLEPESEHSAAAACEGFAVAGGRVSNYTSGQGLILMHEVLYTISGKRLPVVFHIGARALTSHSLNVHAGHDDVMSVSDSGWGILFGRTAQESGDLALIARRAAEDSRTPFFNVQDGFLTTHTVEDVLLCEPEMMKDFIGKPEDKLVNLFNPYNPVMTGVVQNQDSYMKGKIAQRDYYSQVGDAVQNAMDEFYQLTGRRYGMLDTYRMEDAEYAIVGMGCMIETAKATVDYIRREEGIKLGVIHITCYRPFPSKEIVEALKHLRGFTVLERMDDPIAPNNPVTNDIKAAFADAYTGSEGFPAIDDIPKIFSGSAGLGSRDVRPGHFISIARNMVEEGPRFFVVGIKHDLALPMNGDPDVRPTGAFSMRGHSVGGFGSVTTNKVIATIAGDIFGKKVQAYPKYGSEKKGLPTTYYLTVADEPILTHCELNNVDFVPMNDINAFFTSNPLAGIQQGGTLFVQTNKSTPEEVWSNVPPKAKDLIREKNLRVVAADGAKISREEAPVADLEVRMQGIVLLGIFLRVTPFAGDANLDDEDVMERSEQALRKYFGKRGEAVVQANMRCVRRGYEEAFEIPSDIIAQDITSPVLVPGAEITLFS</sequence>
<dbReference type="InterPro" id="IPR002869">
    <property type="entry name" value="Pyrv_flavodox_OxRed_cen"/>
</dbReference>
<evidence type="ECO:0000259" key="6">
    <source>
        <dbReference type="Pfam" id="PF17147"/>
    </source>
</evidence>
<name>A0A6B0YRY8_9CHLR</name>
<dbReference type="AlphaFoldDB" id="A0A6B0YRY8"/>
<comment type="caution">
    <text evidence="7">The sequence shown here is derived from an EMBL/GenBank/DDBJ whole genome shotgun (WGS) entry which is preliminary data.</text>
</comment>
<dbReference type="InterPro" id="IPR050722">
    <property type="entry name" value="Pyruvate:ferred/Flavod_OxRd"/>
</dbReference>
<dbReference type="SUPFAM" id="SSF52922">
    <property type="entry name" value="TK C-terminal domain-like"/>
    <property type="match status" value="1"/>
</dbReference>
<dbReference type="EMBL" id="VXRG01000089">
    <property type="protein sequence ID" value="MXY93866.1"/>
    <property type="molecule type" value="Genomic_DNA"/>
</dbReference>
<dbReference type="GO" id="GO:0006979">
    <property type="term" value="P:response to oxidative stress"/>
    <property type="evidence" value="ECO:0007669"/>
    <property type="project" value="TreeGrafter"/>
</dbReference>
<dbReference type="Pfam" id="PF01855">
    <property type="entry name" value="POR_N"/>
    <property type="match status" value="1"/>
</dbReference>
<feature type="domain" description="Pyruvate flavodoxin/ferredoxin oxidoreductase pyrimidine binding" evidence="5">
    <location>
        <begin position="46"/>
        <end position="268"/>
    </location>
</feature>
<feature type="domain" description="Pyruvate:ferredoxin oxidoreductase core" evidence="6">
    <location>
        <begin position="290"/>
        <end position="372"/>
    </location>
</feature>
<evidence type="ECO:0000256" key="2">
    <source>
        <dbReference type="ARBA" id="ARBA00023002"/>
    </source>
</evidence>
<dbReference type="InterPro" id="IPR029061">
    <property type="entry name" value="THDP-binding"/>
</dbReference>
<proteinExistence type="inferred from homology"/>
<dbReference type="InterPro" id="IPR009014">
    <property type="entry name" value="Transketo_C/PFOR_II"/>
</dbReference>
<keyword evidence="2" id="KW-0560">Oxidoreductase</keyword>
<dbReference type="Pfam" id="PF01558">
    <property type="entry name" value="POR"/>
    <property type="match status" value="1"/>
</dbReference>
<dbReference type="Gene3D" id="3.40.920.10">
    <property type="entry name" value="Pyruvate-ferredoxin oxidoreductase, PFOR, domain III"/>
    <property type="match status" value="1"/>
</dbReference>
<feature type="region of interest" description="Disordered" evidence="3">
    <location>
        <begin position="1"/>
        <end position="27"/>
    </location>
</feature>
<dbReference type="CDD" id="cd07034">
    <property type="entry name" value="TPP_PYR_PFOR_IOR-alpha_like"/>
    <property type="match status" value="1"/>
</dbReference>
<dbReference type="InterPro" id="IPR033412">
    <property type="entry name" value="PFOR_II"/>
</dbReference>
<dbReference type="SUPFAM" id="SSF53323">
    <property type="entry name" value="Pyruvate-ferredoxin oxidoreductase, PFOR, domain III"/>
    <property type="match status" value="1"/>
</dbReference>